<dbReference type="FunCoup" id="E6W4T3">
    <property type="interactions" value="427"/>
</dbReference>
<dbReference type="HOGENOM" id="CLU_054456_0_2_0"/>
<dbReference type="Proteomes" id="UP000002572">
    <property type="component" value="Chromosome"/>
</dbReference>
<dbReference type="PANTHER" id="PTHR42679">
    <property type="entry name" value="S-METHYL-5'-THIOADENOSINE PHOSPHORYLASE"/>
    <property type="match status" value="1"/>
</dbReference>
<dbReference type="InterPro" id="IPR018099">
    <property type="entry name" value="Purine_phosphorylase-2_CS"/>
</dbReference>
<gene>
    <name evidence="4" type="primary">mtnP</name>
    <name evidence="6" type="ordered locus">Selin_0052</name>
</gene>
<evidence type="ECO:0000259" key="5">
    <source>
        <dbReference type="Pfam" id="PF01048"/>
    </source>
</evidence>
<accession>E6W4T3</accession>
<dbReference type="CDD" id="cd09010">
    <property type="entry name" value="MTAP_SsMTAPII_like_MTIP"/>
    <property type="match status" value="1"/>
</dbReference>
<comment type="similarity">
    <text evidence="4">Belongs to the PNP/MTAP phosphorylase family. MTAP subfamily.</text>
</comment>
<comment type="catalytic activity">
    <reaction evidence="4">
        <text>S-methyl-5'-thioadenosine + phosphate = 5-(methylsulfanyl)-alpha-D-ribose 1-phosphate + adenine</text>
        <dbReference type="Rhea" id="RHEA:11852"/>
        <dbReference type="ChEBI" id="CHEBI:16708"/>
        <dbReference type="ChEBI" id="CHEBI:17509"/>
        <dbReference type="ChEBI" id="CHEBI:43474"/>
        <dbReference type="ChEBI" id="CHEBI:58533"/>
        <dbReference type="EC" id="2.4.2.28"/>
    </reaction>
</comment>
<dbReference type="InterPro" id="IPR000845">
    <property type="entry name" value="Nucleoside_phosphorylase_d"/>
</dbReference>
<dbReference type="KEGG" id="din:Selin_0052"/>
<dbReference type="EMBL" id="CP002432">
    <property type="protein sequence ID" value="ADU64811.1"/>
    <property type="molecule type" value="Genomic_DNA"/>
</dbReference>
<dbReference type="EC" id="2.4.2.28" evidence="4"/>
<evidence type="ECO:0000256" key="4">
    <source>
        <dbReference type="HAMAP-Rule" id="MF_01963"/>
    </source>
</evidence>
<dbReference type="AlphaFoldDB" id="E6W4T3"/>
<name>E6W4T3_DESIS</name>
<dbReference type="eggNOG" id="COG0005">
    <property type="taxonomic scope" value="Bacteria"/>
</dbReference>
<evidence type="ECO:0000313" key="6">
    <source>
        <dbReference type="EMBL" id="ADU64811.1"/>
    </source>
</evidence>
<dbReference type="GO" id="GO:0005829">
    <property type="term" value="C:cytosol"/>
    <property type="evidence" value="ECO:0007669"/>
    <property type="project" value="TreeGrafter"/>
</dbReference>
<comment type="subunit">
    <text evidence="4">Homohexamer. Dimer of a homotrimer.</text>
</comment>
<feature type="domain" description="Nucleoside phosphorylase" evidence="5">
    <location>
        <begin position="3"/>
        <end position="240"/>
    </location>
</feature>
<protein>
    <recommendedName>
        <fullName evidence="4">S-methyl-5'-thioadenosine phosphorylase</fullName>
        <ecNumber evidence="4">2.4.2.28</ecNumber>
    </recommendedName>
    <alternativeName>
        <fullName evidence="4">5'-methylthioadenosine phosphorylase</fullName>
        <shortName evidence="4">MTA phosphorylase</shortName>
        <shortName evidence="4">MTAP</shortName>
    </alternativeName>
</protein>
<dbReference type="UniPathway" id="UPA00904">
    <property type="reaction ID" value="UER00873"/>
</dbReference>
<feature type="binding site" evidence="4">
    <location>
        <position position="184"/>
    </location>
    <ligand>
        <name>substrate</name>
    </ligand>
</feature>
<keyword evidence="3 4" id="KW-0660">Purine salvage</keyword>
<evidence type="ECO:0000313" key="7">
    <source>
        <dbReference type="Proteomes" id="UP000002572"/>
    </source>
</evidence>
<dbReference type="Pfam" id="PF01048">
    <property type="entry name" value="PNP_UDP_1"/>
    <property type="match status" value="1"/>
</dbReference>
<feature type="binding site" evidence="4">
    <location>
        <position position="185"/>
    </location>
    <ligand>
        <name>phosphate</name>
        <dbReference type="ChEBI" id="CHEBI:43474"/>
    </ligand>
</feature>
<feature type="binding site" evidence="4">
    <location>
        <begin position="85"/>
        <end position="86"/>
    </location>
    <ligand>
        <name>phosphate</name>
        <dbReference type="ChEBI" id="CHEBI:43474"/>
    </ligand>
</feature>
<dbReference type="PROSITE" id="PS01240">
    <property type="entry name" value="PNP_MTAP_2"/>
    <property type="match status" value="1"/>
</dbReference>
<keyword evidence="1 4" id="KW-0328">Glycosyltransferase</keyword>
<dbReference type="SUPFAM" id="SSF53167">
    <property type="entry name" value="Purine and uridine phosphorylases"/>
    <property type="match status" value="1"/>
</dbReference>
<keyword evidence="7" id="KW-1185">Reference proteome</keyword>
<feature type="binding site" evidence="4">
    <location>
        <begin position="208"/>
        <end position="210"/>
    </location>
    <ligand>
        <name>substrate</name>
    </ligand>
</feature>
<dbReference type="InterPro" id="IPR035994">
    <property type="entry name" value="Nucleoside_phosphorylase_sf"/>
</dbReference>
<dbReference type="Gene3D" id="3.40.50.1580">
    <property type="entry name" value="Nucleoside phosphorylase domain"/>
    <property type="match status" value="1"/>
</dbReference>
<sequence>MTKIGIIGGSGLYRMDALKNVQEVELDTPYGPPSDIIVQGTLGDATLFFLPRHGRQHLIPPGEINFRANIFAMKLLGVEKIISVSAVGSLREHIEPGDMVLVDQFIDFTRADRPATFFEKGITGHVSMAQPTCPCLRDALKQAIGSLDVTLHSHGTYICMEGPQFSSRAESHMYRAWGADVVGMTNMPEAKLAREAEICYATLALSTDYDCWKEDEEHVSVEMVLEIMHRNVENAKQVLQVLAARTIDAGCQCGSAAANAVITPADAISRELREKLFPLYGKYWQ</sequence>
<dbReference type="PANTHER" id="PTHR42679:SF2">
    <property type="entry name" value="S-METHYL-5'-THIOADENOSINE PHOSPHORYLASE"/>
    <property type="match status" value="1"/>
</dbReference>
<dbReference type="GO" id="GO:0019509">
    <property type="term" value="P:L-methionine salvage from methylthioadenosine"/>
    <property type="evidence" value="ECO:0007669"/>
    <property type="project" value="UniProtKB-UniRule"/>
</dbReference>
<dbReference type="OrthoDB" id="1523230at2"/>
<keyword evidence="2 4" id="KW-0808">Transferase</keyword>
<comment type="pathway">
    <text evidence="4">Amino-acid biosynthesis; L-methionine biosynthesis via salvage pathway; S-methyl-5-thio-alpha-D-ribose 1-phosphate from S-methyl-5'-thioadenosine (phosphorylase route): step 1/1.</text>
</comment>
<dbReference type="GO" id="GO:0006166">
    <property type="term" value="P:purine ribonucleoside salvage"/>
    <property type="evidence" value="ECO:0007669"/>
    <property type="project" value="UniProtKB-KW"/>
</dbReference>
<evidence type="ECO:0000256" key="2">
    <source>
        <dbReference type="ARBA" id="ARBA00022679"/>
    </source>
</evidence>
<evidence type="ECO:0000256" key="1">
    <source>
        <dbReference type="ARBA" id="ARBA00022676"/>
    </source>
</evidence>
<evidence type="ECO:0000256" key="3">
    <source>
        <dbReference type="ARBA" id="ARBA00022726"/>
    </source>
</evidence>
<organism evidence="6 7">
    <name type="scientific">Desulfurispirillum indicum (strain ATCC BAA-1389 / DSM 22839 / S5)</name>
    <dbReference type="NCBI Taxonomy" id="653733"/>
    <lineage>
        <taxon>Bacteria</taxon>
        <taxon>Pseudomonadati</taxon>
        <taxon>Chrysiogenota</taxon>
        <taxon>Chrysiogenia</taxon>
        <taxon>Chrysiogenales</taxon>
        <taxon>Chrysiogenaceae</taxon>
        <taxon>Desulfurispirillum</taxon>
    </lineage>
</organism>
<dbReference type="STRING" id="653733.Selin_0052"/>
<dbReference type="RefSeq" id="WP_013504700.1">
    <property type="nucleotide sequence ID" value="NC_014836.1"/>
</dbReference>
<feature type="binding site" evidence="4">
    <location>
        <position position="10"/>
    </location>
    <ligand>
        <name>phosphate</name>
        <dbReference type="ChEBI" id="CHEBI:43474"/>
    </ligand>
</feature>
<dbReference type="InParanoid" id="E6W4T3"/>
<proteinExistence type="inferred from homology"/>
<feature type="site" description="Important for substrate specificity" evidence="4">
    <location>
        <position position="166"/>
    </location>
</feature>
<feature type="binding site" evidence="4">
    <location>
        <begin position="52"/>
        <end position="53"/>
    </location>
    <ligand>
        <name>phosphate</name>
        <dbReference type="ChEBI" id="CHEBI:43474"/>
    </ligand>
</feature>
<dbReference type="GO" id="GO:0017061">
    <property type="term" value="F:S-methyl-5-thioadenosine phosphorylase activity"/>
    <property type="evidence" value="ECO:0007669"/>
    <property type="project" value="UniProtKB-UniRule"/>
</dbReference>
<comment type="function">
    <text evidence="4">Catalyzes the reversible phosphorylation of S-methyl-5'-thioadenosine (MTA) to adenine and 5-methylthioribose-1-phosphate. Involved in the breakdown of MTA, a major by-product of polyamine biosynthesis. Responsible for the first step in the methionine salvage pathway after MTA has been generated from S-adenosylmethionine. Has broad substrate specificity with 6-aminopurine nucleosides as preferred substrates.</text>
</comment>
<dbReference type="NCBIfam" id="TIGR01694">
    <property type="entry name" value="MTAP"/>
    <property type="match status" value="1"/>
</dbReference>
<feature type="site" description="Important for substrate specificity" evidence="4">
    <location>
        <position position="221"/>
    </location>
</feature>
<reference evidence="6 7" key="1">
    <citation type="submission" date="2010-12" db="EMBL/GenBank/DDBJ databases">
        <title>Complete sequence of Desulfurispirillum indicum S5.</title>
        <authorList>
            <consortium name="US DOE Joint Genome Institute"/>
            <person name="Lucas S."/>
            <person name="Copeland A."/>
            <person name="Lapidus A."/>
            <person name="Cheng J.-F."/>
            <person name="Goodwin L."/>
            <person name="Pitluck S."/>
            <person name="Chertkov O."/>
            <person name="Held B."/>
            <person name="Detter J.C."/>
            <person name="Han C."/>
            <person name="Tapia R."/>
            <person name="Land M."/>
            <person name="Hauser L."/>
            <person name="Kyrpides N."/>
            <person name="Ivanova N."/>
            <person name="Mikhailova N."/>
            <person name="Haggblom M."/>
            <person name="Rauschenbach I."/>
            <person name="Bini E."/>
            <person name="Woyke T."/>
        </authorList>
    </citation>
    <scope>NUCLEOTIDE SEQUENCE [LARGE SCALE GENOMIC DNA]</scope>
    <source>
        <strain evidence="7">ATCC BAA-1389 / DSM 22839 / S5</strain>
    </source>
</reference>
<dbReference type="HAMAP" id="MF_01963">
    <property type="entry name" value="MTAP"/>
    <property type="match status" value="1"/>
</dbReference>
<dbReference type="FunFam" id="3.40.50.1580:FF:000012">
    <property type="entry name" value="Probable 6-oxopurine nucleoside phosphorylase"/>
    <property type="match status" value="1"/>
</dbReference>
<dbReference type="InterPro" id="IPR010044">
    <property type="entry name" value="MTAP"/>
</dbReference>